<organism evidence="3 4">
    <name type="scientific">Streptomyces koyangensis</name>
    <dbReference type="NCBI Taxonomy" id="188770"/>
    <lineage>
        <taxon>Bacteria</taxon>
        <taxon>Bacillati</taxon>
        <taxon>Actinomycetota</taxon>
        <taxon>Actinomycetes</taxon>
        <taxon>Kitasatosporales</taxon>
        <taxon>Streptomycetaceae</taxon>
        <taxon>Streptomyces</taxon>
        <taxon>Streptomyces aurantiacus group</taxon>
    </lineage>
</organism>
<dbReference type="PROSITE" id="PS00383">
    <property type="entry name" value="TYR_PHOSPHATASE_1"/>
    <property type="match status" value="1"/>
</dbReference>
<dbReference type="Gene3D" id="3.90.190.10">
    <property type="entry name" value="Protein tyrosine phosphatase superfamily"/>
    <property type="match status" value="1"/>
</dbReference>
<dbReference type="KEGG" id="sky:D0C37_10575"/>
<dbReference type="AlphaFoldDB" id="A0A385DLR8"/>
<dbReference type="InterPro" id="IPR000387">
    <property type="entry name" value="Tyr_Pase_dom"/>
</dbReference>
<dbReference type="GeneID" id="300114639"/>
<dbReference type="InterPro" id="IPR029021">
    <property type="entry name" value="Prot-tyrosine_phosphatase-like"/>
</dbReference>
<protein>
    <submittedName>
        <fullName evidence="3">Tyrosine-protein phosphatase</fullName>
    </submittedName>
</protein>
<dbReference type="Proteomes" id="UP000259636">
    <property type="component" value="Chromosome"/>
</dbReference>
<comment type="similarity">
    <text evidence="1">Belongs to the protein-tyrosine phosphatase family.</text>
</comment>
<dbReference type="PANTHER" id="PTHR31126:SF1">
    <property type="entry name" value="TYROSINE SPECIFIC PROTEIN PHOSPHATASES DOMAIN-CONTAINING PROTEIN"/>
    <property type="match status" value="1"/>
</dbReference>
<proteinExistence type="inferred from homology"/>
<feature type="domain" description="Tyrosine specific protein phosphatases" evidence="2">
    <location>
        <begin position="110"/>
        <end position="144"/>
    </location>
</feature>
<accession>A0A385DLR8</accession>
<evidence type="ECO:0000313" key="3">
    <source>
        <dbReference type="EMBL" id="AXQ58909.1"/>
    </source>
</evidence>
<dbReference type="PROSITE" id="PS50056">
    <property type="entry name" value="TYR_PHOSPHATASE_2"/>
    <property type="match status" value="1"/>
</dbReference>
<evidence type="ECO:0000313" key="4">
    <source>
        <dbReference type="Proteomes" id="UP000259636"/>
    </source>
</evidence>
<reference evidence="3 4" key="1">
    <citation type="submission" date="2018-08" db="EMBL/GenBank/DDBJ databases">
        <authorList>
            <person name="Ferrada E.E."/>
            <person name="Latorre B.A."/>
        </authorList>
    </citation>
    <scope>NUCLEOTIDE SEQUENCE [LARGE SCALE GENOMIC DNA]</scope>
    <source>
        <strain evidence="3 4">VK-A60T</strain>
    </source>
</reference>
<dbReference type="InterPro" id="IPR026893">
    <property type="entry name" value="Tyr/Ser_Pase_IphP-type"/>
</dbReference>
<gene>
    <name evidence="3" type="ORF">D0C37_10575</name>
</gene>
<dbReference type="RefSeq" id="WP_117350904.1">
    <property type="nucleotide sequence ID" value="NZ_CP031742.1"/>
</dbReference>
<sequence length="235" mass="24805">MAINGVGTAVPAGIEGVRNFRDAGGRGGLQPGVLYRSGALHAMSEKGACALSDLGVRAVVDLRSRPEITDRPDTLHGAAIRYLHVPVFTEQRWPQEQMELYPSMAEHSGRAVLSVIRHLSAEGNGPVLVHCASGKDRTGVVVALVQTLFGTPDAEVVGDFVRSNAELRLPVAQPTGPRGHNTLPVAAGHLRRALLWIRSHHGSVPAFLQAHGATEEDLSVLSGKTSAAHLPATPS</sequence>
<dbReference type="GO" id="GO:0004721">
    <property type="term" value="F:phosphoprotein phosphatase activity"/>
    <property type="evidence" value="ECO:0007669"/>
    <property type="project" value="InterPro"/>
</dbReference>
<dbReference type="InterPro" id="IPR016130">
    <property type="entry name" value="Tyr_Pase_AS"/>
</dbReference>
<dbReference type="PANTHER" id="PTHR31126">
    <property type="entry name" value="TYROSINE-PROTEIN PHOSPHATASE"/>
    <property type="match status" value="1"/>
</dbReference>
<dbReference type="SUPFAM" id="SSF52799">
    <property type="entry name" value="(Phosphotyrosine protein) phosphatases II"/>
    <property type="match status" value="1"/>
</dbReference>
<dbReference type="Pfam" id="PF13350">
    <property type="entry name" value="Y_phosphatase3"/>
    <property type="match status" value="1"/>
</dbReference>
<evidence type="ECO:0000259" key="2">
    <source>
        <dbReference type="PROSITE" id="PS50056"/>
    </source>
</evidence>
<evidence type="ECO:0000256" key="1">
    <source>
        <dbReference type="ARBA" id="ARBA00009580"/>
    </source>
</evidence>
<dbReference type="EMBL" id="CP031742">
    <property type="protein sequence ID" value="AXQ58909.1"/>
    <property type="molecule type" value="Genomic_DNA"/>
</dbReference>
<name>A0A385DLR8_9ACTN</name>